<organism evidence="2 3">
    <name type="scientific">Gossypium stocksii</name>
    <dbReference type="NCBI Taxonomy" id="47602"/>
    <lineage>
        <taxon>Eukaryota</taxon>
        <taxon>Viridiplantae</taxon>
        <taxon>Streptophyta</taxon>
        <taxon>Embryophyta</taxon>
        <taxon>Tracheophyta</taxon>
        <taxon>Spermatophyta</taxon>
        <taxon>Magnoliopsida</taxon>
        <taxon>eudicotyledons</taxon>
        <taxon>Gunneridae</taxon>
        <taxon>Pentapetalae</taxon>
        <taxon>rosids</taxon>
        <taxon>malvids</taxon>
        <taxon>Malvales</taxon>
        <taxon>Malvaceae</taxon>
        <taxon>Malvoideae</taxon>
        <taxon>Gossypium</taxon>
    </lineage>
</organism>
<protein>
    <recommendedName>
        <fullName evidence="1">RNase H type-1 domain-containing protein</fullName>
    </recommendedName>
</protein>
<name>A0A9D3UIR3_9ROSI</name>
<dbReference type="PANTHER" id="PTHR47723:SF24">
    <property type="entry name" value="RNASE H TYPE-1 DOMAIN-CONTAINING PROTEIN"/>
    <property type="match status" value="1"/>
</dbReference>
<feature type="domain" description="RNase H type-1" evidence="1">
    <location>
        <begin position="51"/>
        <end position="110"/>
    </location>
</feature>
<proteinExistence type="predicted"/>
<dbReference type="Proteomes" id="UP000828251">
    <property type="component" value="Unassembled WGS sequence"/>
</dbReference>
<evidence type="ECO:0000259" key="1">
    <source>
        <dbReference type="Pfam" id="PF13456"/>
    </source>
</evidence>
<reference evidence="2 3" key="1">
    <citation type="journal article" date="2021" name="Plant Biotechnol. J.">
        <title>Multi-omics assisted identification of the key and species-specific regulatory components of drought-tolerant mechanisms in Gossypium stocksii.</title>
        <authorList>
            <person name="Yu D."/>
            <person name="Ke L."/>
            <person name="Zhang D."/>
            <person name="Wu Y."/>
            <person name="Sun Y."/>
            <person name="Mei J."/>
            <person name="Sun J."/>
            <person name="Sun Y."/>
        </authorList>
    </citation>
    <scope>NUCLEOTIDE SEQUENCE [LARGE SCALE GENOMIC DNA]</scope>
    <source>
        <strain evidence="3">cv. E1</strain>
        <tissue evidence="2">Leaf</tissue>
    </source>
</reference>
<sequence>MNHQPAFHELIASALAWTKSCGYSAKMVHLACYSKTEQKWQRPDSGWVKINIDVSVSKNNTKAAIGGVLQNLDWEWLMGFNMVTEMDEIFRIEAQAIVEGMKIAWLKGYK</sequence>
<dbReference type="Pfam" id="PF13456">
    <property type="entry name" value="RVT_3"/>
    <property type="match status" value="1"/>
</dbReference>
<dbReference type="PANTHER" id="PTHR47723">
    <property type="entry name" value="OS05G0353850 PROTEIN"/>
    <property type="match status" value="1"/>
</dbReference>
<accession>A0A9D3UIR3</accession>
<dbReference type="InterPro" id="IPR002156">
    <property type="entry name" value="RNaseH_domain"/>
</dbReference>
<dbReference type="GO" id="GO:0003676">
    <property type="term" value="F:nucleic acid binding"/>
    <property type="evidence" value="ECO:0007669"/>
    <property type="project" value="InterPro"/>
</dbReference>
<evidence type="ECO:0000313" key="2">
    <source>
        <dbReference type="EMBL" id="KAH1045675.1"/>
    </source>
</evidence>
<dbReference type="EMBL" id="JAIQCV010000011">
    <property type="protein sequence ID" value="KAH1045675.1"/>
    <property type="molecule type" value="Genomic_DNA"/>
</dbReference>
<evidence type="ECO:0000313" key="3">
    <source>
        <dbReference type="Proteomes" id="UP000828251"/>
    </source>
</evidence>
<dbReference type="CDD" id="cd06222">
    <property type="entry name" value="RNase_H_like"/>
    <property type="match status" value="1"/>
</dbReference>
<dbReference type="OrthoDB" id="10009287at2759"/>
<keyword evidence="3" id="KW-1185">Reference proteome</keyword>
<gene>
    <name evidence="2" type="ORF">J1N35_036459</name>
</gene>
<comment type="caution">
    <text evidence="2">The sequence shown here is derived from an EMBL/GenBank/DDBJ whole genome shotgun (WGS) entry which is preliminary data.</text>
</comment>
<dbReference type="AlphaFoldDB" id="A0A9D3UIR3"/>
<dbReference type="Gene3D" id="3.30.420.10">
    <property type="entry name" value="Ribonuclease H-like superfamily/Ribonuclease H"/>
    <property type="match status" value="1"/>
</dbReference>
<dbReference type="InterPro" id="IPR036397">
    <property type="entry name" value="RNaseH_sf"/>
</dbReference>
<dbReference type="InterPro" id="IPR053151">
    <property type="entry name" value="RNase_H-like"/>
</dbReference>
<dbReference type="InterPro" id="IPR044730">
    <property type="entry name" value="RNase_H-like_dom_plant"/>
</dbReference>
<dbReference type="GO" id="GO:0004523">
    <property type="term" value="F:RNA-DNA hybrid ribonuclease activity"/>
    <property type="evidence" value="ECO:0007669"/>
    <property type="project" value="InterPro"/>
</dbReference>